<dbReference type="EMBL" id="PGOL01002488">
    <property type="protein sequence ID" value="PKI47575.1"/>
    <property type="molecule type" value="Genomic_DNA"/>
</dbReference>
<dbReference type="AlphaFoldDB" id="A0A2I0IU93"/>
<accession>A0A2I0IU93</accession>
<name>A0A2I0IU93_PUNGR</name>
<feature type="region of interest" description="Disordered" evidence="1">
    <location>
        <begin position="1"/>
        <end position="23"/>
    </location>
</feature>
<feature type="region of interest" description="Disordered" evidence="1">
    <location>
        <begin position="66"/>
        <end position="149"/>
    </location>
</feature>
<feature type="compositionally biased region" description="Basic and acidic residues" evidence="1">
    <location>
        <begin position="130"/>
        <end position="141"/>
    </location>
</feature>
<proteinExistence type="predicted"/>
<dbReference type="Proteomes" id="UP000233551">
    <property type="component" value="Unassembled WGS sequence"/>
</dbReference>
<feature type="compositionally biased region" description="Polar residues" evidence="1">
    <location>
        <begin position="85"/>
        <end position="96"/>
    </location>
</feature>
<evidence type="ECO:0000313" key="2">
    <source>
        <dbReference type="EMBL" id="PKI47575.1"/>
    </source>
</evidence>
<sequence length="149" mass="16689">MNKTVTVGSRTLRGPGIPNENGQVIYSNTIPDRLSCMTQLSKADSPSSTEPWRPRIETFENGISFASPKQKLSTGRLGDSKLKNMRSQVQQTQELRQTLIPLSKRVRKRSQSSSPTPQDAGPSAKHNHPSRADIRRGDKQPPRKQKSQW</sequence>
<protein>
    <submittedName>
        <fullName evidence="2">Uncharacterized protein</fullName>
    </submittedName>
</protein>
<reference evidence="2 3" key="1">
    <citation type="submission" date="2017-11" db="EMBL/GenBank/DDBJ databases">
        <title>De-novo sequencing of pomegranate (Punica granatum L.) genome.</title>
        <authorList>
            <person name="Akparov Z."/>
            <person name="Amiraslanov A."/>
            <person name="Hajiyeva S."/>
            <person name="Abbasov M."/>
            <person name="Kaur K."/>
            <person name="Hamwieh A."/>
            <person name="Solovyev V."/>
            <person name="Salamov A."/>
            <person name="Braich B."/>
            <person name="Kosarev P."/>
            <person name="Mahmoud A."/>
            <person name="Hajiyev E."/>
            <person name="Babayeva S."/>
            <person name="Izzatullayeva V."/>
            <person name="Mammadov A."/>
            <person name="Mammadov A."/>
            <person name="Sharifova S."/>
            <person name="Ojaghi J."/>
            <person name="Eynullazada K."/>
            <person name="Bayramov B."/>
            <person name="Abdulazimova A."/>
            <person name="Shahmuradov I."/>
        </authorList>
    </citation>
    <scope>NUCLEOTIDE SEQUENCE [LARGE SCALE GENOMIC DNA]</scope>
    <source>
        <strain evidence="3">cv. AG2017</strain>
        <tissue evidence="2">Leaf</tissue>
    </source>
</reference>
<evidence type="ECO:0000256" key="1">
    <source>
        <dbReference type="SAM" id="MobiDB-lite"/>
    </source>
</evidence>
<organism evidence="2 3">
    <name type="scientific">Punica granatum</name>
    <name type="common">Pomegranate</name>
    <dbReference type="NCBI Taxonomy" id="22663"/>
    <lineage>
        <taxon>Eukaryota</taxon>
        <taxon>Viridiplantae</taxon>
        <taxon>Streptophyta</taxon>
        <taxon>Embryophyta</taxon>
        <taxon>Tracheophyta</taxon>
        <taxon>Spermatophyta</taxon>
        <taxon>Magnoliopsida</taxon>
        <taxon>eudicotyledons</taxon>
        <taxon>Gunneridae</taxon>
        <taxon>Pentapetalae</taxon>
        <taxon>rosids</taxon>
        <taxon>malvids</taxon>
        <taxon>Myrtales</taxon>
        <taxon>Lythraceae</taxon>
        <taxon>Punica</taxon>
    </lineage>
</organism>
<evidence type="ECO:0000313" key="3">
    <source>
        <dbReference type="Proteomes" id="UP000233551"/>
    </source>
</evidence>
<keyword evidence="3" id="KW-1185">Reference proteome</keyword>
<gene>
    <name evidence="2" type="ORF">CRG98_032033</name>
</gene>
<comment type="caution">
    <text evidence="2">The sequence shown here is derived from an EMBL/GenBank/DDBJ whole genome shotgun (WGS) entry which is preliminary data.</text>
</comment>